<organism evidence="2">
    <name type="scientific">Schizophyllum commune (strain H4-8 / FGSC 9210)</name>
    <name type="common">Split gill fungus</name>
    <dbReference type="NCBI Taxonomy" id="578458"/>
    <lineage>
        <taxon>Eukaryota</taxon>
        <taxon>Fungi</taxon>
        <taxon>Dikarya</taxon>
        <taxon>Basidiomycota</taxon>
        <taxon>Agaricomycotina</taxon>
        <taxon>Agaricomycetes</taxon>
        <taxon>Agaricomycetidae</taxon>
        <taxon>Agaricales</taxon>
        <taxon>Schizophyllaceae</taxon>
        <taxon>Schizophyllum</taxon>
    </lineage>
</organism>
<sequence length="180" mass="20022">MLSALLPAQAIPFWEPGVRQSTDSSLAGQLSYLIANVPRYQPQLAHSKHLTTIQPGYPGNITLVPGTDQPGLFYIYRHQLYNYVNETFIYPVATVNASTTSPDEPLQLVAGEPSNAVSGGRWRWAGTRLMYDLGERTNRGLYYSCPDGSVYMNMQETKPPQDCSVFSLHYSVDTPLMVQS</sequence>
<proteinExistence type="predicted"/>
<gene>
    <name evidence="1" type="ORF">SCHCODRAFT_102466</name>
</gene>
<dbReference type="RefSeq" id="XP_003037840.1">
    <property type="nucleotide sequence ID" value="XM_003037794.1"/>
</dbReference>
<dbReference type="VEuPathDB" id="FungiDB:SCHCODRAFT_02499420"/>
<accession>D8PP03</accession>
<dbReference type="OMA" id="KSPPLFY"/>
<dbReference type="Proteomes" id="UP000007431">
    <property type="component" value="Unassembled WGS sequence"/>
</dbReference>
<evidence type="ECO:0000313" key="2">
    <source>
        <dbReference type="Proteomes" id="UP000007431"/>
    </source>
</evidence>
<protein>
    <submittedName>
        <fullName evidence="1">Uncharacterized protein</fullName>
    </submittedName>
</protein>
<dbReference type="OrthoDB" id="3229881at2759"/>
<keyword evidence="2" id="KW-1185">Reference proteome</keyword>
<feature type="non-terminal residue" evidence="1">
    <location>
        <position position="180"/>
    </location>
</feature>
<dbReference type="EMBL" id="GL377302">
    <property type="protein sequence ID" value="EFJ02938.1"/>
    <property type="molecule type" value="Genomic_DNA"/>
</dbReference>
<dbReference type="InParanoid" id="D8PP03"/>
<dbReference type="GeneID" id="9597459"/>
<dbReference type="AlphaFoldDB" id="D8PP03"/>
<reference evidence="1 2" key="1">
    <citation type="journal article" date="2010" name="Nat. Biotechnol.">
        <title>Genome sequence of the model mushroom Schizophyllum commune.</title>
        <authorList>
            <person name="Ohm R.A."/>
            <person name="de Jong J.F."/>
            <person name="Lugones L.G."/>
            <person name="Aerts A."/>
            <person name="Kothe E."/>
            <person name="Stajich J.E."/>
            <person name="de Vries R.P."/>
            <person name="Record E."/>
            <person name="Levasseur A."/>
            <person name="Baker S.E."/>
            <person name="Bartholomew K.A."/>
            <person name="Coutinho P.M."/>
            <person name="Erdmann S."/>
            <person name="Fowler T.J."/>
            <person name="Gathman A.C."/>
            <person name="Lombard V."/>
            <person name="Henrissat B."/>
            <person name="Knabe N."/>
            <person name="Kuees U."/>
            <person name="Lilly W.W."/>
            <person name="Lindquist E."/>
            <person name="Lucas S."/>
            <person name="Magnuson J.K."/>
            <person name="Piumi F."/>
            <person name="Raudaskoski M."/>
            <person name="Salamov A."/>
            <person name="Schmutz J."/>
            <person name="Schwarze F.W.M.R."/>
            <person name="vanKuyk P.A."/>
            <person name="Horton J.S."/>
            <person name="Grigoriev I.V."/>
            <person name="Woesten H.A.B."/>
        </authorList>
    </citation>
    <scope>NUCLEOTIDE SEQUENCE [LARGE SCALE GENOMIC DNA]</scope>
    <source>
        <strain evidence="2">H4-8 / FGSC 9210</strain>
    </source>
</reference>
<name>D8PP03_SCHCM</name>
<dbReference type="KEGG" id="scm:SCHCO_02499420"/>
<dbReference type="eggNOG" id="ENOG502R14U">
    <property type="taxonomic scope" value="Eukaryota"/>
</dbReference>
<dbReference type="HOGENOM" id="CLU_115681_0_0_1"/>
<evidence type="ECO:0000313" key="1">
    <source>
        <dbReference type="EMBL" id="EFJ02938.1"/>
    </source>
</evidence>